<keyword evidence="5" id="KW-1185">Reference proteome</keyword>
<evidence type="ECO:0000256" key="1">
    <source>
        <dbReference type="ARBA" id="ARBA00022679"/>
    </source>
</evidence>
<dbReference type="Proteomes" id="UP001525021">
    <property type="component" value="Unassembled WGS sequence"/>
</dbReference>
<dbReference type="PROSITE" id="PS51186">
    <property type="entry name" value="GNAT"/>
    <property type="match status" value="1"/>
</dbReference>
<evidence type="ECO:0000256" key="2">
    <source>
        <dbReference type="ARBA" id="ARBA00023315"/>
    </source>
</evidence>
<keyword evidence="2" id="KW-0012">Acyltransferase</keyword>
<evidence type="ECO:0000313" key="5">
    <source>
        <dbReference type="Proteomes" id="UP001525021"/>
    </source>
</evidence>
<protein>
    <submittedName>
        <fullName evidence="4">GNAT family N-acetyltransferase</fullName>
    </submittedName>
</protein>
<dbReference type="PANTHER" id="PTHR43420">
    <property type="entry name" value="ACETYLTRANSFERASE"/>
    <property type="match status" value="1"/>
</dbReference>
<evidence type="ECO:0000313" key="4">
    <source>
        <dbReference type="EMBL" id="MCS1395464.1"/>
    </source>
</evidence>
<accession>A0ABT2DL11</accession>
<reference evidence="4 5" key="1">
    <citation type="submission" date="2022-08" db="EMBL/GenBank/DDBJ databases">
        <title>Lysinibacillus sequencing.</title>
        <authorList>
            <person name="Dunlap C."/>
        </authorList>
    </citation>
    <scope>NUCLEOTIDE SEQUENCE [LARGE SCALE GENOMIC DNA]</scope>
    <source>
        <strain evidence="4 5">PB211</strain>
    </source>
</reference>
<evidence type="ECO:0000259" key="3">
    <source>
        <dbReference type="PROSITE" id="PS51186"/>
    </source>
</evidence>
<comment type="caution">
    <text evidence="4">The sequence shown here is derived from an EMBL/GenBank/DDBJ whole genome shotgun (WGS) entry which is preliminary data.</text>
</comment>
<dbReference type="InterPro" id="IPR050680">
    <property type="entry name" value="YpeA/RimI_acetyltransf"/>
</dbReference>
<gene>
    <name evidence="4" type="ORF">NXZ79_05340</name>
</gene>
<organism evidence="4 5">
    <name type="scientific">Lysinibacillus pinottii</name>
    <dbReference type="NCBI Taxonomy" id="2973932"/>
    <lineage>
        <taxon>Bacteria</taxon>
        <taxon>Bacillati</taxon>
        <taxon>Bacillota</taxon>
        <taxon>Bacilli</taxon>
        <taxon>Bacillales</taxon>
        <taxon>Bacillaceae</taxon>
        <taxon>Lysinibacillus</taxon>
    </lineage>
</organism>
<dbReference type="InterPro" id="IPR016181">
    <property type="entry name" value="Acyl_CoA_acyltransferase"/>
</dbReference>
<proteinExistence type="predicted"/>
<dbReference type="Gene3D" id="3.40.630.30">
    <property type="match status" value="1"/>
</dbReference>
<feature type="domain" description="N-acetyltransferase" evidence="3">
    <location>
        <begin position="1"/>
        <end position="169"/>
    </location>
</feature>
<keyword evidence="1" id="KW-0808">Transferase</keyword>
<dbReference type="RefSeq" id="WP_012292289.1">
    <property type="nucleotide sequence ID" value="NZ_JANTOO010000007.1"/>
</dbReference>
<dbReference type="InterPro" id="IPR000182">
    <property type="entry name" value="GNAT_dom"/>
</dbReference>
<sequence>MEIRLLTAQDATSYRTLRLEGLQTNPEAFGSSFEEEKDMGLELFASRLEAQGSFTFGAFDQNELCGVATLVQESKMKLKHKASIFAVYVSPKKRGHGLGKRLMQEIIKQGKQLADVEQINLTVVSSNESAKGLYTSLGFLMFGTEKRALKIDHQCFDEDYMVLYVKPLK</sequence>
<dbReference type="Pfam" id="PF00583">
    <property type="entry name" value="Acetyltransf_1"/>
    <property type="match status" value="1"/>
</dbReference>
<dbReference type="EMBL" id="JANTOO010000007">
    <property type="protein sequence ID" value="MCS1395464.1"/>
    <property type="molecule type" value="Genomic_DNA"/>
</dbReference>
<dbReference type="CDD" id="cd04301">
    <property type="entry name" value="NAT_SF"/>
    <property type="match status" value="1"/>
</dbReference>
<dbReference type="SUPFAM" id="SSF55729">
    <property type="entry name" value="Acyl-CoA N-acyltransferases (Nat)"/>
    <property type="match status" value="1"/>
</dbReference>
<name>A0ABT2DL11_9BACI</name>